<evidence type="ECO:0000256" key="1">
    <source>
        <dbReference type="SAM" id="MobiDB-lite"/>
    </source>
</evidence>
<reference evidence="2" key="1">
    <citation type="submission" date="2019-11" db="UniProtKB">
        <authorList>
            <consortium name="WormBaseParasite"/>
        </authorList>
    </citation>
    <scope>IDENTIFICATION</scope>
</reference>
<name>A0A5K3EIQ3_MESCO</name>
<feature type="compositionally biased region" description="Basic and acidic residues" evidence="1">
    <location>
        <begin position="1"/>
        <end position="12"/>
    </location>
</feature>
<proteinExistence type="predicted"/>
<organism evidence="2">
    <name type="scientific">Mesocestoides corti</name>
    <name type="common">Flatworm</name>
    <dbReference type="NCBI Taxonomy" id="53468"/>
    <lineage>
        <taxon>Eukaryota</taxon>
        <taxon>Metazoa</taxon>
        <taxon>Spiralia</taxon>
        <taxon>Lophotrochozoa</taxon>
        <taxon>Platyhelminthes</taxon>
        <taxon>Cestoda</taxon>
        <taxon>Eucestoda</taxon>
        <taxon>Cyclophyllidea</taxon>
        <taxon>Mesocestoididae</taxon>
        <taxon>Mesocestoides</taxon>
    </lineage>
</organism>
<feature type="region of interest" description="Disordered" evidence="1">
    <location>
        <begin position="1"/>
        <end position="36"/>
    </location>
</feature>
<protein>
    <submittedName>
        <fullName evidence="2">CACTA en-spm transposon protein</fullName>
    </submittedName>
</protein>
<dbReference type="WBParaSite" id="MCU_000851-RA">
    <property type="protein sequence ID" value="MCU_000851-RA"/>
    <property type="gene ID" value="MCU_000851"/>
</dbReference>
<sequence>MELHPRKEEPRRIHLASQYAIPDSTSCKSPQTFEGELERPSKDYIESLKQAIRKHTATLQGEARRCQETPDALYEVSQLEEQQVVTQNRDRRYRVLGKGVSGDPPFRKLTALVCVTIHQRLQLLYQLVVSALLGGRVDGWVEVEGGMEQCTRCQCYLSQAISG</sequence>
<dbReference type="AlphaFoldDB" id="A0A5K3EIQ3"/>
<evidence type="ECO:0000313" key="2">
    <source>
        <dbReference type="WBParaSite" id="MCU_000851-RA"/>
    </source>
</evidence>
<feature type="compositionally biased region" description="Polar residues" evidence="1">
    <location>
        <begin position="23"/>
        <end position="32"/>
    </location>
</feature>
<accession>A0A5K3EIQ3</accession>